<dbReference type="InParanoid" id="A0A1S3AAV9"/>
<keyword evidence="3" id="KW-0964">Secreted</keyword>
<dbReference type="Proteomes" id="UP001652624">
    <property type="component" value="Chromosome 6"/>
</dbReference>
<dbReference type="FunFam" id="1.10.225.10:FF:000003">
    <property type="entry name" value="Mesencephalic astrocyte-derived neurotrophic factor"/>
    <property type="match status" value="1"/>
</dbReference>
<dbReference type="RefSeq" id="XP_007532133.1">
    <property type="nucleotide sequence ID" value="XM_007532071.3"/>
</dbReference>
<dbReference type="Gene3D" id="1.10.225.10">
    <property type="entry name" value="Saposin-like"/>
    <property type="match status" value="1"/>
</dbReference>
<dbReference type="InterPro" id="IPR045333">
    <property type="entry name" value="ARMET-like"/>
</dbReference>
<accession>A0A1S3AAV9</accession>
<dbReference type="InterPro" id="IPR019345">
    <property type="entry name" value="ARMET_C"/>
</dbReference>
<dbReference type="Pfam" id="PF20145">
    <property type="entry name" value="ARMET_N"/>
    <property type="match status" value="1"/>
</dbReference>
<dbReference type="GO" id="GO:0005783">
    <property type="term" value="C:endoplasmic reticulum"/>
    <property type="evidence" value="ECO:0007669"/>
    <property type="project" value="TreeGrafter"/>
</dbReference>
<feature type="domain" description="ARMET C-terminal" evidence="7">
    <location>
        <begin position="137"/>
        <end position="178"/>
    </location>
</feature>
<dbReference type="Pfam" id="PF10208">
    <property type="entry name" value="ARMET_C"/>
    <property type="match status" value="1"/>
</dbReference>
<dbReference type="FunFam" id="1.10.720.30:FF:000003">
    <property type="entry name" value="Mesencephalic astrocyte-derived neurotrophic factor"/>
    <property type="match status" value="1"/>
</dbReference>
<dbReference type="FunCoup" id="A0A1S3AAV9">
    <property type="interactions" value="148"/>
</dbReference>
<evidence type="ECO:0000259" key="7">
    <source>
        <dbReference type="Pfam" id="PF10208"/>
    </source>
</evidence>
<feature type="chain" id="PRO_5010338871" evidence="6">
    <location>
        <begin position="27"/>
        <end position="187"/>
    </location>
</feature>
<evidence type="ECO:0000256" key="6">
    <source>
        <dbReference type="SAM" id="SignalP"/>
    </source>
</evidence>
<dbReference type="OrthoDB" id="5597848at2759"/>
<dbReference type="eggNOG" id="KOG4154">
    <property type="taxonomic scope" value="Eukaryota"/>
</dbReference>
<evidence type="ECO:0000256" key="2">
    <source>
        <dbReference type="ARBA" id="ARBA00005617"/>
    </source>
</evidence>
<evidence type="ECO:0000256" key="1">
    <source>
        <dbReference type="ARBA" id="ARBA00004613"/>
    </source>
</evidence>
<proteinExistence type="inferred from homology"/>
<gene>
    <name evidence="10" type="primary">LOC103121547</name>
</gene>
<comment type="similarity">
    <text evidence="2">Belongs to the ARMET family.</text>
</comment>
<dbReference type="AlphaFoldDB" id="A0A1S3AAV9"/>
<dbReference type="InterPro" id="IPR045332">
    <property type="entry name" value="ARMET_N"/>
</dbReference>
<dbReference type="GeneID" id="103121547"/>
<dbReference type="GO" id="GO:0031175">
    <property type="term" value="P:neuron projection development"/>
    <property type="evidence" value="ECO:0007669"/>
    <property type="project" value="TreeGrafter"/>
</dbReference>
<evidence type="ECO:0000256" key="5">
    <source>
        <dbReference type="ARBA" id="ARBA00023157"/>
    </source>
</evidence>
<evidence type="ECO:0000313" key="10">
    <source>
        <dbReference type="RefSeq" id="XP_007532133.1"/>
    </source>
</evidence>
<feature type="domain" description="ARMET N-terminal" evidence="8">
    <location>
        <begin position="36"/>
        <end position="132"/>
    </location>
</feature>
<protein>
    <submittedName>
        <fullName evidence="10">Cerebral dopamine neurotrophic factor</fullName>
    </submittedName>
</protein>
<evidence type="ECO:0000256" key="3">
    <source>
        <dbReference type="ARBA" id="ARBA00022525"/>
    </source>
</evidence>
<comment type="subcellular location">
    <subcellularLocation>
        <location evidence="1">Secreted</location>
    </subcellularLocation>
</comment>
<evidence type="ECO:0000256" key="4">
    <source>
        <dbReference type="ARBA" id="ARBA00022729"/>
    </source>
</evidence>
<name>A0A1S3AAV9_ERIEU</name>
<dbReference type="STRING" id="9365.ENSEEUP00000011458"/>
<evidence type="ECO:0000313" key="9">
    <source>
        <dbReference type="Proteomes" id="UP001652624"/>
    </source>
</evidence>
<keyword evidence="4 6" id="KW-0732">Signal</keyword>
<sequence length="187" mass="21056">MWCPGPAAVVAFCAGLWLSNPRPLQGQVAGDRLGPDCEVCREFLNRFYNYLIARSIDFSLDTIEKELISFCLDVKGKENLLCYYLGATKDAATKILGEVTRPMSVHMPATKICEKLKKMDSQICELKYEKTLDLASMDLLKMRVAELKQILVIWGEDCRACAEKADYVNLIKKLAPKYAATHPQTEL</sequence>
<dbReference type="GO" id="GO:0071542">
    <property type="term" value="P:dopaminergic neuron differentiation"/>
    <property type="evidence" value="ECO:0007669"/>
    <property type="project" value="TreeGrafter"/>
</dbReference>
<feature type="signal peptide" evidence="6">
    <location>
        <begin position="1"/>
        <end position="26"/>
    </location>
</feature>
<organism evidence="9 10">
    <name type="scientific">Erinaceus europaeus</name>
    <name type="common">Western European hedgehog</name>
    <dbReference type="NCBI Taxonomy" id="9365"/>
    <lineage>
        <taxon>Eukaryota</taxon>
        <taxon>Metazoa</taxon>
        <taxon>Chordata</taxon>
        <taxon>Craniata</taxon>
        <taxon>Vertebrata</taxon>
        <taxon>Euteleostomi</taxon>
        <taxon>Mammalia</taxon>
        <taxon>Eutheria</taxon>
        <taxon>Laurasiatheria</taxon>
        <taxon>Eulipotyphla</taxon>
        <taxon>Erinaceidae</taxon>
        <taxon>Erinaceinae</taxon>
        <taxon>Erinaceus</taxon>
    </lineage>
</organism>
<dbReference type="PANTHER" id="PTHR12990:SF9">
    <property type="entry name" value="CEREBRAL DOPAMINE NEUROTROPHIC FACTOR"/>
    <property type="match status" value="1"/>
</dbReference>
<keyword evidence="9" id="KW-1185">Reference proteome</keyword>
<dbReference type="PANTHER" id="PTHR12990">
    <property type="entry name" value="ARMET-LIKE PROTEIN"/>
    <property type="match status" value="1"/>
</dbReference>
<keyword evidence="5" id="KW-1015">Disulfide bond</keyword>
<evidence type="ECO:0000259" key="8">
    <source>
        <dbReference type="Pfam" id="PF20145"/>
    </source>
</evidence>
<dbReference type="InterPro" id="IPR036361">
    <property type="entry name" value="SAP_dom_sf"/>
</dbReference>
<dbReference type="Gene3D" id="1.10.720.30">
    <property type="entry name" value="SAP domain"/>
    <property type="match status" value="1"/>
</dbReference>
<reference evidence="10" key="1">
    <citation type="submission" date="2025-08" db="UniProtKB">
        <authorList>
            <consortium name="RefSeq"/>
        </authorList>
    </citation>
    <scope>IDENTIFICATION</scope>
</reference>
<dbReference type="SUPFAM" id="SSF68906">
    <property type="entry name" value="SAP domain"/>
    <property type="match status" value="1"/>
</dbReference>
<dbReference type="GO" id="GO:0005615">
    <property type="term" value="C:extracellular space"/>
    <property type="evidence" value="ECO:0007669"/>
    <property type="project" value="TreeGrafter"/>
</dbReference>